<dbReference type="GO" id="GO:0016020">
    <property type="term" value="C:membrane"/>
    <property type="evidence" value="ECO:0007669"/>
    <property type="project" value="UniProtKB-SubCell"/>
</dbReference>
<dbReference type="InterPro" id="IPR034804">
    <property type="entry name" value="SQR/QFR_C/D"/>
</dbReference>
<comment type="similarity">
    <text evidence="3">Belongs to the cytochrome b560 family.</text>
</comment>
<dbReference type="NCBIfam" id="TIGR02970">
    <property type="entry name" value="succ_dehyd_cytB"/>
    <property type="match status" value="1"/>
</dbReference>
<dbReference type="GO" id="GO:0046872">
    <property type="term" value="F:metal ion binding"/>
    <property type="evidence" value="ECO:0007669"/>
    <property type="project" value="UniProtKB-KW"/>
</dbReference>
<evidence type="ECO:0000313" key="15">
    <source>
        <dbReference type="Proteomes" id="UP000033649"/>
    </source>
</evidence>
<dbReference type="STRING" id="429727.VE26_13370"/>
<feature type="transmembrane region" description="Helical" evidence="13">
    <location>
        <begin position="62"/>
        <end position="83"/>
    </location>
</feature>
<evidence type="ECO:0000313" key="14">
    <source>
        <dbReference type="EMBL" id="KKB08289.1"/>
    </source>
</evidence>
<dbReference type="AlphaFoldDB" id="A0A0F5FHB8"/>
<keyword evidence="8 13" id="KW-1133">Transmembrane helix</keyword>
<dbReference type="EMBL" id="JZEY01000061">
    <property type="protein sequence ID" value="KKB08289.1"/>
    <property type="molecule type" value="Genomic_DNA"/>
</dbReference>
<evidence type="ECO:0000256" key="13">
    <source>
        <dbReference type="SAM" id="Phobius"/>
    </source>
</evidence>
<dbReference type="PANTHER" id="PTHR10978">
    <property type="entry name" value="SUCCINATE DEHYDROGENASE CYTOCHROME B560 SUBUNIT"/>
    <property type="match status" value="1"/>
</dbReference>
<comment type="subcellular location">
    <subcellularLocation>
        <location evidence="2">Membrane</location>
        <topology evidence="2">Multi-pass membrane protein</topology>
    </subcellularLocation>
</comment>
<name>A0A0F5FHB8_9HYPH</name>
<comment type="cofactor">
    <cofactor evidence="12">
        <name>heme</name>
        <dbReference type="ChEBI" id="CHEBI:30413"/>
    </cofactor>
    <text evidence="12">The heme is bound between the two transmembrane subunits.</text>
</comment>
<evidence type="ECO:0000256" key="12">
    <source>
        <dbReference type="PIRSR" id="PIRSR000178-1"/>
    </source>
</evidence>
<evidence type="ECO:0000256" key="1">
    <source>
        <dbReference type="ARBA" id="ARBA00004050"/>
    </source>
</evidence>
<dbReference type="Proteomes" id="UP000033649">
    <property type="component" value="Unassembled WGS sequence"/>
</dbReference>
<evidence type="ECO:0000256" key="6">
    <source>
        <dbReference type="ARBA" id="ARBA00022692"/>
    </source>
</evidence>
<sequence>MTVRARPTSPHLQIYRWTITMAMSIVHRATGIANYAGMALFVIWLVAAAAGQDALTSVNYIYGSWFGQIVLFGFTWSLVHHMLGGLRHWVWDFAVMMEPGQREAMAWATLAGSVLITILIWTVFVWVA</sequence>
<dbReference type="GO" id="GO:0009055">
    <property type="term" value="F:electron transfer activity"/>
    <property type="evidence" value="ECO:0007669"/>
    <property type="project" value="InterPro"/>
</dbReference>
<keyword evidence="7 12" id="KW-0479">Metal-binding</keyword>
<evidence type="ECO:0000256" key="7">
    <source>
        <dbReference type="ARBA" id="ARBA00022723"/>
    </source>
</evidence>
<gene>
    <name evidence="14" type="ORF">VE26_13370</name>
</gene>
<dbReference type="PATRIC" id="fig|429727.3.peg.2740"/>
<reference evidence="14 15" key="1">
    <citation type="submission" date="2015-03" db="EMBL/GenBank/DDBJ databases">
        <authorList>
            <person name="Hassan Y."/>
            <person name="Lepp D."/>
            <person name="Li X.-Z."/>
            <person name="Zhou T."/>
        </authorList>
    </citation>
    <scope>NUCLEOTIDE SEQUENCE [LARGE SCALE GENOMIC DNA]</scope>
    <source>
        <strain evidence="14 15">IPL18</strain>
    </source>
</reference>
<evidence type="ECO:0000256" key="2">
    <source>
        <dbReference type="ARBA" id="ARBA00004141"/>
    </source>
</evidence>
<feature type="transmembrane region" description="Helical" evidence="13">
    <location>
        <begin position="104"/>
        <end position="127"/>
    </location>
</feature>
<keyword evidence="15" id="KW-1185">Reference proteome</keyword>
<dbReference type="PANTHER" id="PTHR10978:SF5">
    <property type="entry name" value="SUCCINATE DEHYDROGENASE CYTOCHROME B560 SUBUNIT, MITOCHONDRIAL"/>
    <property type="match status" value="1"/>
</dbReference>
<dbReference type="InterPro" id="IPR018495">
    <property type="entry name" value="Succ_DH_cyt_bsu_CS"/>
</dbReference>
<dbReference type="SUPFAM" id="SSF81343">
    <property type="entry name" value="Fumarate reductase respiratory complex transmembrane subunits"/>
    <property type="match status" value="1"/>
</dbReference>
<dbReference type="OrthoDB" id="9799441at2"/>
<keyword evidence="6 13" id="KW-0812">Transmembrane</keyword>
<feature type="binding site" description="axial binding residue" evidence="12">
    <location>
        <position position="81"/>
    </location>
    <ligand>
        <name>heme</name>
        <dbReference type="ChEBI" id="CHEBI:30413"/>
        <note>ligand shared with second transmembrane subunit</note>
    </ligand>
    <ligandPart>
        <name>Fe</name>
        <dbReference type="ChEBI" id="CHEBI:18248"/>
    </ligandPart>
</feature>
<evidence type="ECO:0000256" key="10">
    <source>
        <dbReference type="ARBA" id="ARBA00023136"/>
    </source>
</evidence>
<accession>A0A0F5FHB8</accession>
<protein>
    <recommendedName>
        <fullName evidence="4">Succinate dehydrogenase cytochrome b556 subunit</fullName>
    </recommendedName>
</protein>
<dbReference type="PROSITE" id="PS01000">
    <property type="entry name" value="SDH_CYT_1"/>
    <property type="match status" value="1"/>
</dbReference>
<evidence type="ECO:0000256" key="3">
    <source>
        <dbReference type="ARBA" id="ARBA00007244"/>
    </source>
</evidence>
<evidence type="ECO:0000256" key="8">
    <source>
        <dbReference type="ARBA" id="ARBA00022989"/>
    </source>
</evidence>
<evidence type="ECO:0000256" key="9">
    <source>
        <dbReference type="ARBA" id="ARBA00023004"/>
    </source>
</evidence>
<dbReference type="Gene3D" id="1.20.1300.10">
    <property type="entry name" value="Fumarate reductase/succinate dehydrogenase, transmembrane subunit"/>
    <property type="match status" value="1"/>
</dbReference>
<comment type="caution">
    <text evidence="14">The sequence shown here is derived from an EMBL/GenBank/DDBJ whole genome shotgun (WGS) entry which is preliminary data.</text>
</comment>
<evidence type="ECO:0000256" key="5">
    <source>
        <dbReference type="ARBA" id="ARBA00022617"/>
    </source>
</evidence>
<comment type="subunit">
    <text evidence="11">Part of an enzyme complex containing four subunits: a flavoprotein, an iron-sulfur protein, plus two membrane-anchoring proteins, SdhC and SdhD. The complex can form homotrimers.</text>
</comment>
<evidence type="ECO:0000256" key="4">
    <source>
        <dbReference type="ARBA" id="ARBA00020076"/>
    </source>
</evidence>
<dbReference type="InterPro" id="IPR000701">
    <property type="entry name" value="SuccDH_FuR_B_TM-su"/>
</dbReference>
<dbReference type="Pfam" id="PF01127">
    <property type="entry name" value="Sdh_cyt"/>
    <property type="match status" value="1"/>
</dbReference>
<dbReference type="RefSeq" id="WP_046106355.1">
    <property type="nucleotide sequence ID" value="NZ_JZEY01000061.1"/>
</dbReference>
<feature type="transmembrane region" description="Helical" evidence="13">
    <location>
        <begin position="32"/>
        <end position="50"/>
    </location>
</feature>
<proteinExistence type="inferred from homology"/>
<organism evidence="14 15">
    <name type="scientific">Devosia chinhatensis</name>
    <dbReference type="NCBI Taxonomy" id="429727"/>
    <lineage>
        <taxon>Bacteria</taxon>
        <taxon>Pseudomonadati</taxon>
        <taxon>Pseudomonadota</taxon>
        <taxon>Alphaproteobacteria</taxon>
        <taxon>Hyphomicrobiales</taxon>
        <taxon>Devosiaceae</taxon>
        <taxon>Devosia</taxon>
    </lineage>
</organism>
<keyword evidence="5 12" id="KW-0349">Heme</keyword>
<dbReference type="GO" id="GO:0006099">
    <property type="term" value="P:tricarboxylic acid cycle"/>
    <property type="evidence" value="ECO:0007669"/>
    <property type="project" value="InterPro"/>
</dbReference>
<dbReference type="PIRSF" id="PIRSF000178">
    <property type="entry name" value="SDH_cyt_b560"/>
    <property type="match status" value="1"/>
</dbReference>
<dbReference type="CDD" id="cd03499">
    <property type="entry name" value="SQR_TypeC_SdhC"/>
    <property type="match status" value="1"/>
</dbReference>
<keyword evidence="10 13" id="KW-0472">Membrane</keyword>
<evidence type="ECO:0000256" key="11">
    <source>
        <dbReference type="ARBA" id="ARBA00025912"/>
    </source>
</evidence>
<dbReference type="InterPro" id="IPR014314">
    <property type="entry name" value="Succ_DH_cytb556"/>
</dbReference>
<comment type="function">
    <text evidence="1">Membrane-anchoring subunit of succinate dehydrogenase (SDH).</text>
</comment>
<keyword evidence="9 12" id="KW-0408">Iron</keyword>